<keyword evidence="11" id="KW-1185">Reference proteome</keyword>
<dbReference type="AlphaFoldDB" id="A0A7L2NPA9"/>
<dbReference type="PANTHER" id="PTHR24238:SF80">
    <property type="entry name" value="G-PROTEIN COUPLED RECEPTOR 83-RELATED"/>
    <property type="match status" value="1"/>
</dbReference>
<evidence type="ECO:0000256" key="6">
    <source>
        <dbReference type="ARBA" id="ARBA00023170"/>
    </source>
</evidence>
<comment type="caution">
    <text evidence="10">The sequence shown here is derived from an EMBL/GenBank/DDBJ whole genome shotgun (WGS) entry which is preliminary data.</text>
</comment>
<dbReference type="SUPFAM" id="SSF81321">
    <property type="entry name" value="Family A G protein-coupled receptor-like"/>
    <property type="match status" value="1"/>
</dbReference>
<keyword evidence="4" id="KW-0297">G-protein coupled receptor</keyword>
<protein>
    <submittedName>
        <fullName evidence="10">GPR83 protein</fullName>
    </submittedName>
</protein>
<keyword evidence="7" id="KW-0807">Transducer</keyword>
<feature type="non-terminal residue" evidence="10">
    <location>
        <position position="1"/>
    </location>
</feature>
<evidence type="ECO:0000256" key="7">
    <source>
        <dbReference type="ARBA" id="ARBA00023224"/>
    </source>
</evidence>
<dbReference type="GO" id="GO:0008188">
    <property type="term" value="F:neuropeptide receptor activity"/>
    <property type="evidence" value="ECO:0007669"/>
    <property type="project" value="TreeGrafter"/>
</dbReference>
<keyword evidence="5 8" id="KW-0472">Membrane</keyword>
<evidence type="ECO:0000256" key="4">
    <source>
        <dbReference type="ARBA" id="ARBA00023040"/>
    </source>
</evidence>
<evidence type="ECO:0000313" key="11">
    <source>
        <dbReference type="Proteomes" id="UP000535705"/>
    </source>
</evidence>
<keyword evidence="6" id="KW-0675">Receptor</keyword>
<comment type="subcellular location">
    <subcellularLocation>
        <location evidence="1">Membrane</location>
        <topology evidence="1">Multi-pass membrane protein</topology>
    </subcellularLocation>
</comment>
<dbReference type="Gene3D" id="1.20.1070.10">
    <property type="entry name" value="Rhodopsin 7-helix transmembrane proteins"/>
    <property type="match status" value="1"/>
</dbReference>
<dbReference type="GO" id="GO:0005886">
    <property type="term" value="C:plasma membrane"/>
    <property type="evidence" value="ECO:0007669"/>
    <property type="project" value="TreeGrafter"/>
</dbReference>
<dbReference type="OrthoDB" id="5952899at2759"/>
<evidence type="ECO:0000256" key="5">
    <source>
        <dbReference type="ARBA" id="ARBA00023136"/>
    </source>
</evidence>
<evidence type="ECO:0000259" key="9">
    <source>
        <dbReference type="PROSITE" id="PS50262"/>
    </source>
</evidence>
<reference evidence="10 11" key="1">
    <citation type="submission" date="2019-09" db="EMBL/GenBank/DDBJ databases">
        <title>Bird 10,000 Genomes (B10K) Project - Family phase.</title>
        <authorList>
            <person name="Zhang G."/>
        </authorList>
    </citation>
    <scope>NUCLEOTIDE SEQUENCE [LARGE SCALE GENOMIC DNA]</scope>
    <source>
        <strain evidence="10">B10K-DU-002-42</strain>
        <tissue evidence="10">Muscle</tissue>
    </source>
</reference>
<evidence type="ECO:0000256" key="1">
    <source>
        <dbReference type="ARBA" id="ARBA00004141"/>
    </source>
</evidence>
<evidence type="ECO:0000256" key="3">
    <source>
        <dbReference type="ARBA" id="ARBA00022989"/>
    </source>
</evidence>
<organism evidence="10 11">
    <name type="scientific">Pycnonotus jocosus</name>
    <name type="common">Red-whiskered bulbul</name>
    <name type="synonym">Lanius jocosus</name>
    <dbReference type="NCBI Taxonomy" id="182897"/>
    <lineage>
        <taxon>Eukaryota</taxon>
        <taxon>Metazoa</taxon>
        <taxon>Chordata</taxon>
        <taxon>Craniata</taxon>
        <taxon>Vertebrata</taxon>
        <taxon>Euteleostomi</taxon>
        <taxon>Archelosauria</taxon>
        <taxon>Archosauria</taxon>
        <taxon>Dinosauria</taxon>
        <taxon>Saurischia</taxon>
        <taxon>Theropoda</taxon>
        <taxon>Coelurosauria</taxon>
        <taxon>Aves</taxon>
        <taxon>Neognathae</taxon>
        <taxon>Neoaves</taxon>
        <taxon>Telluraves</taxon>
        <taxon>Australaves</taxon>
        <taxon>Passeriformes</taxon>
        <taxon>Sylvioidea</taxon>
        <taxon>Pycnonotidae</taxon>
        <taxon>Pycnonotus</taxon>
    </lineage>
</organism>
<evidence type="ECO:0000256" key="8">
    <source>
        <dbReference type="SAM" id="Phobius"/>
    </source>
</evidence>
<dbReference type="PANTHER" id="PTHR24238">
    <property type="entry name" value="G-PROTEIN COUPLED RECEPTOR"/>
    <property type="match status" value="1"/>
</dbReference>
<dbReference type="Pfam" id="PF00001">
    <property type="entry name" value="7tm_1"/>
    <property type="match status" value="1"/>
</dbReference>
<dbReference type="PROSITE" id="PS50262">
    <property type="entry name" value="G_PROTEIN_RECEP_F1_2"/>
    <property type="match status" value="1"/>
</dbReference>
<keyword evidence="3 8" id="KW-1133">Transmembrane helix</keyword>
<dbReference type="Proteomes" id="UP000535705">
    <property type="component" value="Unassembled WGS sequence"/>
</dbReference>
<feature type="non-terminal residue" evidence="10">
    <location>
        <position position="81"/>
    </location>
</feature>
<dbReference type="InterPro" id="IPR017452">
    <property type="entry name" value="GPCR_Rhodpsn_7TM"/>
</dbReference>
<gene>
    <name evidence="10" type="primary">Gpr83_1</name>
    <name evidence="10" type="ORF">PYCJOC_R08608</name>
</gene>
<feature type="domain" description="G-protein coupled receptors family 1 profile" evidence="9">
    <location>
        <begin position="1"/>
        <end position="81"/>
    </location>
</feature>
<evidence type="ECO:0000313" key="10">
    <source>
        <dbReference type="EMBL" id="NXR73806.1"/>
    </source>
</evidence>
<name>A0A7L2NPA9_PYCJO</name>
<sequence length="81" mass="9193">VRFVNSTWIFGKAMCHISHFVQYCSLHVSTLTLMAIALDKDQIILNPLKQRMSLIKGALSISVIWLMATCFSLPHAVYQKL</sequence>
<accession>A0A7L2NPA9</accession>
<dbReference type="InterPro" id="IPR000276">
    <property type="entry name" value="GPCR_Rhodpsn"/>
</dbReference>
<proteinExistence type="predicted"/>
<dbReference type="EMBL" id="VWYP01008145">
    <property type="protein sequence ID" value="NXR73806.1"/>
    <property type="molecule type" value="Genomic_DNA"/>
</dbReference>
<evidence type="ECO:0000256" key="2">
    <source>
        <dbReference type="ARBA" id="ARBA00022692"/>
    </source>
</evidence>
<keyword evidence="2 8" id="KW-0812">Transmembrane</keyword>
<feature type="transmembrane region" description="Helical" evidence="8">
    <location>
        <begin position="58"/>
        <end position="78"/>
    </location>
</feature>